<comment type="caution">
    <text evidence="1">The sequence shown here is derived from an EMBL/GenBank/DDBJ whole genome shotgun (WGS) entry which is preliminary data.</text>
</comment>
<protein>
    <recommendedName>
        <fullName evidence="3">C2H2-type domain-containing protein</fullName>
    </recommendedName>
</protein>
<proteinExistence type="predicted"/>
<gene>
    <name evidence="1" type="ORF">PENTCL1PPCAC_7386</name>
</gene>
<dbReference type="Proteomes" id="UP001432027">
    <property type="component" value="Unassembled WGS sequence"/>
</dbReference>
<evidence type="ECO:0000313" key="1">
    <source>
        <dbReference type="EMBL" id="GMS85211.1"/>
    </source>
</evidence>
<dbReference type="AlphaFoldDB" id="A0AAV5SPD0"/>
<accession>A0AAV5SPD0</accession>
<keyword evidence="2" id="KW-1185">Reference proteome</keyword>
<organism evidence="1 2">
    <name type="scientific">Pristionchus entomophagus</name>
    <dbReference type="NCBI Taxonomy" id="358040"/>
    <lineage>
        <taxon>Eukaryota</taxon>
        <taxon>Metazoa</taxon>
        <taxon>Ecdysozoa</taxon>
        <taxon>Nematoda</taxon>
        <taxon>Chromadorea</taxon>
        <taxon>Rhabditida</taxon>
        <taxon>Rhabditina</taxon>
        <taxon>Diplogasteromorpha</taxon>
        <taxon>Diplogasteroidea</taxon>
        <taxon>Neodiplogasteridae</taxon>
        <taxon>Pristionchus</taxon>
    </lineage>
</organism>
<name>A0AAV5SPD0_9BILA</name>
<evidence type="ECO:0000313" key="2">
    <source>
        <dbReference type="Proteomes" id="UP001432027"/>
    </source>
</evidence>
<dbReference type="EMBL" id="BTSX01000002">
    <property type="protein sequence ID" value="GMS85211.1"/>
    <property type="molecule type" value="Genomic_DNA"/>
</dbReference>
<sequence length="146" mass="16984">MDQSELKLIHFDFTFYLSDPAPLLHPDRLGKDTQSNRFLFDQLVRIFHETNRDELIRVIKSTPVKCDICSFHLADMGDLLSHIFSQPHIDKYVKRRGSISSEEFAFWKNILEMFPETSKRVSKHSLQKLKSASSTLVSTLYAHITL</sequence>
<reference evidence="1" key="1">
    <citation type="submission" date="2023-10" db="EMBL/GenBank/DDBJ databases">
        <title>Genome assembly of Pristionchus species.</title>
        <authorList>
            <person name="Yoshida K."/>
            <person name="Sommer R.J."/>
        </authorList>
    </citation>
    <scope>NUCLEOTIDE SEQUENCE</scope>
    <source>
        <strain evidence="1">RS0144</strain>
    </source>
</reference>
<evidence type="ECO:0008006" key="3">
    <source>
        <dbReference type="Google" id="ProtNLM"/>
    </source>
</evidence>